<evidence type="ECO:0000313" key="15">
    <source>
        <dbReference type="EMBL" id="RMI34150.1"/>
    </source>
</evidence>
<feature type="domain" description="Galactokinase N-terminal" evidence="14">
    <location>
        <begin position="6"/>
        <end position="37"/>
    </location>
</feature>
<dbReference type="GO" id="GO:0046872">
    <property type="term" value="F:metal ion binding"/>
    <property type="evidence" value="ECO:0007669"/>
    <property type="project" value="UniProtKB-KW"/>
</dbReference>
<dbReference type="RefSeq" id="WP_122187075.1">
    <property type="nucleotide sequence ID" value="NZ_RFFH01000002.1"/>
</dbReference>
<evidence type="ECO:0000256" key="10">
    <source>
        <dbReference type="NCBIfam" id="TIGR00131"/>
    </source>
</evidence>
<evidence type="ECO:0000256" key="2">
    <source>
        <dbReference type="ARBA" id="ARBA00022679"/>
    </source>
</evidence>
<dbReference type="PRINTS" id="PR00959">
    <property type="entry name" value="MEVGALKINASE"/>
</dbReference>
<dbReference type="Pfam" id="PF10509">
    <property type="entry name" value="GalKase_gal_bdg"/>
    <property type="match status" value="1"/>
</dbReference>
<evidence type="ECO:0000256" key="9">
    <source>
        <dbReference type="ARBA" id="ARBA00023277"/>
    </source>
</evidence>
<evidence type="ECO:0000256" key="7">
    <source>
        <dbReference type="ARBA" id="ARBA00022842"/>
    </source>
</evidence>
<dbReference type="FunFam" id="3.30.70.890:FF:000001">
    <property type="entry name" value="Galactokinase"/>
    <property type="match status" value="1"/>
</dbReference>
<dbReference type="InterPro" id="IPR019741">
    <property type="entry name" value="Galactokinase_CS"/>
</dbReference>
<dbReference type="Gene3D" id="3.30.70.890">
    <property type="entry name" value="GHMP kinase, C-terminal domain"/>
    <property type="match status" value="1"/>
</dbReference>
<evidence type="ECO:0000259" key="12">
    <source>
        <dbReference type="Pfam" id="PF00288"/>
    </source>
</evidence>
<dbReference type="SUPFAM" id="SSF55060">
    <property type="entry name" value="GHMP Kinase, C-terminal domain"/>
    <property type="match status" value="1"/>
</dbReference>
<dbReference type="Pfam" id="PF08544">
    <property type="entry name" value="GHMP_kinases_C"/>
    <property type="match status" value="1"/>
</dbReference>
<comment type="caution">
    <text evidence="15">The sequence shown here is derived from an EMBL/GenBank/DDBJ whole genome shotgun (WGS) entry which is preliminary data.</text>
</comment>
<proteinExistence type="inferred from homology"/>
<dbReference type="EMBL" id="RFFH01000002">
    <property type="protein sequence ID" value="RMI34150.1"/>
    <property type="molecule type" value="Genomic_DNA"/>
</dbReference>
<keyword evidence="6" id="KW-0067">ATP-binding</keyword>
<comment type="similarity">
    <text evidence="1">Belongs to the GHMP kinase family. GalK subfamily.</text>
</comment>
<dbReference type="OrthoDB" id="250531at2"/>
<evidence type="ECO:0000256" key="4">
    <source>
        <dbReference type="ARBA" id="ARBA00022741"/>
    </source>
</evidence>
<dbReference type="PROSITE" id="PS00627">
    <property type="entry name" value="GHMP_KINASES_ATP"/>
    <property type="match status" value="1"/>
</dbReference>
<dbReference type="InterPro" id="IPR019539">
    <property type="entry name" value="GalKase_N"/>
</dbReference>
<dbReference type="GO" id="GO:0006012">
    <property type="term" value="P:galactose metabolic process"/>
    <property type="evidence" value="ECO:0007669"/>
    <property type="project" value="UniProtKB-UniRule"/>
</dbReference>
<feature type="region of interest" description="Disordered" evidence="11">
    <location>
        <begin position="344"/>
        <end position="378"/>
    </location>
</feature>
<dbReference type="PANTHER" id="PTHR10457:SF7">
    <property type="entry name" value="GALACTOKINASE-RELATED"/>
    <property type="match status" value="1"/>
</dbReference>
<dbReference type="AlphaFoldDB" id="A0A3M2LBP8"/>
<keyword evidence="16" id="KW-1185">Reference proteome</keyword>
<evidence type="ECO:0000256" key="1">
    <source>
        <dbReference type="ARBA" id="ARBA00006566"/>
    </source>
</evidence>
<dbReference type="EC" id="2.7.1.6" evidence="10"/>
<evidence type="ECO:0000256" key="6">
    <source>
        <dbReference type="ARBA" id="ARBA00022840"/>
    </source>
</evidence>
<keyword evidence="4" id="KW-0547">Nucleotide-binding</keyword>
<dbReference type="PANTHER" id="PTHR10457">
    <property type="entry name" value="MEVALONATE KINASE/GALACTOKINASE"/>
    <property type="match status" value="1"/>
</dbReference>
<name>A0A3M2LBP8_9NOCA</name>
<dbReference type="GO" id="GO:0004335">
    <property type="term" value="F:galactokinase activity"/>
    <property type="evidence" value="ECO:0007669"/>
    <property type="project" value="UniProtKB-UniRule"/>
</dbReference>
<feature type="domain" description="GHMP kinase N-terminal" evidence="12">
    <location>
        <begin position="78"/>
        <end position="164"/>
    </location>
</feature>
<evidence type="ECO:0000259" key="14">
    <source>
        <dbReference type="Pfam" id="PF10509"/>
    </source>
</evidence>
<dbReference type="InterPro" id="IPR006206">
    <property type="entry name" value="Mevalonate/galactokinase"/>
</dbReference>
<dbReference type="InterPro" id="IPR006204">
    <property type="entry name" value="GHMP_kinase_N_dom"/>
</dbReference>
<keyword evidence="3" id="KW-0479">Metal-binding</keyword>
<protein>
    <recommendedName>
        <fullName evidence="10">Galactokinase</fullName>
        <ecNumber evidence="10">2.7.1.6</ecNumber>
    </recommendedName>
</protein>
<keyword evidence="2 15" id="KW-0808">Transferase</keyword>
<evidence type="ECO:0000256" key="8">
    <source>
        <dbReference type="ARBA" id="ARBA00023144"/>
    </source>
</evidence>
<dbReference type="InterPro" id="IPR036554">
    <property type="entry name" value="GHMP_kinase_C_sf"/>
</dbReference>
<dbReference type="PRINTS" id="PR00473">
    <property type="entry name" value="GALCTOKINASE"/>
</dbReference>
<keyword evidence="5 15" id="KW-0418">Kinase</keyword>
<dbReference type="SUPFAM" id="SSF54211">
    <property type="entry name" value="Ribosomal protein S5 domain 2-like"/>
    <property type="match status" value="1"/>
</dbReference>
<reference evidence="15 16" key="1">
    <citation type="submission" date="2018-10" db="EMBL/GenBank/DDBJ databases">
        <title>Isolation from cow dung.</title>
        <authorList>
            <person name="Ling L."/>
        </authorList>
    </citation>
    <scope>NUCLEOTIDE SEQUENCE [LARGE SCALE GENOMIC DNA]</scope>
    <source>
        <strain evidence="15 16">NEAU-LL90</strain>
    </source>
</reference>
<dbReference type="InterPro" id="IPR006203">
    <property type="entry name" value="GHMP_knse_ATP-bd_CS"/>
</dbReference>
<dbReference type="Pfam" id="PF00288">
    <property type="entry name" value="GHMP_kinases_N"/>
    <property type="match status" value="1"/>
</dbReference>
<feature type="domain" description="GHMP kinase C-terminal" evidence="13">
    <location>
        <begin position="261"/>
        <end position="338"/>
    </location>
</feature>
<accession>A0A3M2LBP8</accession>
<dbReference type="InterPro" id="IPR020568">
    <property type="entry name" value="Ribosomal_Su5_D2-typ_SF"/>
</dbReference>
<dbReference type="NCBIfam" id="TIGR00131">
    <property type="entry name" value="gal_kin"/>
    <property type="match status" value="1"/>
</dbReference>
<evidence type="ECO:0000256" key="3">
    <source>
        <dbReference type="ARBA" id="ARBA00022723"/>
    </source>
</evidence>
<dbReference type="Gene3D" id="3.30.230.10">
    <property type="match status" value="1"/>
</dbReference>
<evidence type="ECO:0000259" key="13">
    <source>
        <dbReference type="Pfam" id="PF08544"/>
    </source>
</evidence>
<dbReference type="InterPro" id="IPR014721">
    <property type="entry name" value="Ribsml_uS5_D2-typ_fold_subgr"/>
</dbReference>
<evidence type="ECO:0000256" key="5">
    <source>
        <dbReference type="ARBA" id="ARBA00022777"/>
    </source>
</evidence>
<keyword evidence="8" id="KW-0299">Galactose metabolism</keyword>
<dbReference type="GO" id="GO:0005829">
    <property type="term" value="C:cytosol"/>
    <property type="evidence" value="ECO:0007669"/>
    <property type="project" value="TreeGrafter"/>
</dbReference>
<sequence>MTWVRAHAPGRVNLIGEHTDYNAGFALPIALEAGTVVDFEVGGADATIHAGSDRKPDSVAVPLDTSPSTHRVTGWGGYVAGSVWALREFGVAVPAGRMRITSTVPVGAGLSSSAALECAVLCALTAAAGAVVDRTELARIAQRAENEYVGAPTGLLDQLAALYGEPDTALLIDFRSVRVTPVPLESAGGVWLAIDSRSPHRNASGEYADRRRACERAAELLGAPSLRDVADDDWRQLADDELRRRARHVLTENRRVLDGAAALRSGDATGFGALMRASHASMRDDFEITTPAIDLIAATADRLGAYGARMTGGGFGGTVIAFAPQDAADRIAAELPDTVAAAGHPRPGCTRIRPGAGAHLLPDTEPARRTAAPPPVHR</sequence>
<keyword evidence="9" id="KW-0119">Carbohydrate metabolism</keyword>
<keyword evidence="7" id="KW-0460">Magnesium</keyword>
<dbReference type="GO" id="GO:0005524">
    <property type="term" value="F:ATP binding"/>
    <property type="evidence" value="ECO:0007669"/>
    <property type="project" value="UniProtKB-UniRule"/>
</dbReference>
<evidence type="ECO:0000256" key="11">
    <source>
        <dbReference type="SAM" id="MobiDB-lite"/>
    </source>
</evidence>
<dbReference type="InterPro" id="IPR000705">
    <property type="entry name" value="Galactokinase"/>
</dbReference>
<dbReference type="InterPro" id="IPR013750">
    <property type="entry name" value="GHMP_kinase_C_dom"/>
</dbReference>
<evidence type="ECO:0000313" key="16">
    <source>
        <dbReference type="Proteomes" id="UP000279275"/>
    </source>
</evidence>
<organism evidence="15 16">
    <name type="scientific">Nocardia stercoris</name>
    <dbReference type="NCBI Taxonomy" id="2483361"/>
    <lineage>
        <taxon>Bacteria</taxon>
        <taxon>Bacillati</taxon>
        <taxon>Actinomycetota</taxon>
        <taxon>Actinomycetes</taxon>
        <taxon>Mycobacteriales</taxon>
        <taxon>Nocardiaceae</taxon>
        <taxon>Nocardia</taxon>
    </lineage>
</organism>
<gene>
    <name evidence="15" type="primary">galK</name>
    <name evidence="15" type="ORF">EBN03_06935</name>
</gene>
<dbReference type="PROSITE" id="PS00106">
    <property type="entry name" value="GALACTOKINASE"/>
    <property type="match status" value="1"/>
</dbReference>
<dbReference type="Proteomes" id="UP000279275">
    <property type="component" value="Unassembled WGS sequence"/>
</dbReference>
<dbReference type="PIRSF" id="PIRSF000530">
    <property type="entry name" value="Galactokinase"/>
    <property type="match status" value="1"/>
</dbReference>